<evidence type="ECO:0000313" key="2">
    <source>
        <dbReference type="Proteomes" id="UP000734854"/>
    </source>
</evidence>
<dbReference type="EMBL" id="JACMSC010000010">
    <property type="protein sequence ID" value="KAG6504890.1"/>
    <property type="molecule type" value="Genomic_DNA"/>
</dbReference>
<dbReference type="AlphaFoldDB" id="A0A8J5GFM3"/>
<protein>
    <submittedName>
        <fullName evidence="1">Uncharacterized protein</fullName>
    </submittedName>
</protein>
<sequence length="126" mass="13685">MINPQQMRIIKLRLRGSLSRIPSTFPLTDVHRQAVLAADASAKSAGAVAFCTSSRCTPAAAHLSSALWLLLIGSPLAVEVLAARCDEVEGDKTQEGVYVWPPPDTQETKAFDRNVNAYVAHINSRR</sequence>
<comment type="caution">
    <text evidence="1">The sequence shown here is derived from an EMBL/GenBank/DDBJ whole genome shotgun (WGS) entry which is preliminary data.</text>
</comment>
<evidence type="ECO:0000313" key="1">
    <source>
        <dbReference type="EMBL" id="KAG6504890.1"/>
    </source>
</evidence>
<accession>A0A8J5GFM3</accession>
<reference evidence="1 2" key="1">
    <citation type="submission" date="2020-08" db="EMBL/GenBank/DDBJ databases">
        <title>Plant Genome Project.</title>
        <authorList>
            <person name="Zhang R.-G."/>
        </authorList>
    </citation>
    <scope>NUCLEOTIDE SEQUENCE [LARGE SCALE GENOMIC DNA]</scope>
    <source>
        <tissue evidence="1">Rhizome</tissue>
    </source>
</reference>
<organism evidence="1 2">
    <name type="scientific">Zingiber officinale</name>
    <name type="common">Ginger</name>
    <name type="synonym">Amomum zingiber</name>
    <dbReference type="NCBI Taxonomy" id="94328"/>
    <lineage>
        <taxon>Eukaryota</taxon>
        <taxon>Viridiplantae</taxon>
        <taxon>Streptophyta</taxon>
        <taxon>Embryophyta</taxon>
        <taxon>Tracheophyta</taxon>
        <taxon>Spermatophyta</taxon>
        <taxon>Magnoliopsida</taxon>
        <taxon>Liliopsida</taxon>
        <taxon>Zingiberales</taxon>
        <taxon>Zingiberaceae</taxon>
        <taxon>Zingiber</taxon>
    </lineage>
</organism>
<keyword evidence="2" id="KW-1185">Reference proteome</keyword>
<proteinExistence type="predicted"/>
<dbReference type="Proteomes" id="UP000734854">
    <property type="component" value="Unassembled WGS sequence"/>
</dbReference>
<name>A0A8J5GFM3_ZINOF</name>
<gene>
    <name evidence="1" type="ORF">ZIOFF_037238</name>
</gene>